<dbReference type="Proteomes" id="UP000657574">
    <property type="component" value="Unassembled WGS sequence"/>
</dbReference>
<sequence>MTVCSQRSAVRLPAQDPVGAHSAPRERVFQRAGAPVDSDSGYGQIMDGVLESHLKGGARPDPCESHMTSPPRRHAVAGSSHDRTLPPGHLPVGDEERNTAA</sequence>
<comment type="caution">
    <text evidence="2">The sequence shown here is derived from an EMBL/GenBank/DDBJ whole genome shotgun (WGS) entry which is preliminary data.</text>
</comment>
<reference evidence="2" key="2">
    <citation type="submission" date="2020-09" db="EMBL/GenBank/DDBJ databases">
        <authorList>
            <person name="Sun Q."/>
            <person name="Ohkuma M."/>
        </authorList>
    </citation>
    <scope>NUCLEOTIDE SEQUENCE</scope>
    <source>
        <strain evidence="2">JCM 3086</strain>
    </source>
</reference>
<evidence type="ECO:0000313" key="3">
    <source>
        <dbReference type="Proteomes" id="UP000657574"/>
    </source>
</evidence>
<evidence type="ECO:0000313" key="2">
    <source>
        <dbReference type="EMBL" id="GGJ58782.1"/>
    </source>
</evidence>
<keyword evidence="3" id="KW-1185">Reference proteome</keyword>
<organism evidence="2 3">
    <name type="scientific">Streptomyces brasiliensis</name>
    <dbReference type="NCBI Taxonomy" id="1954"/>
    <lineage>
        <taxon>Bacteria</taxon>
        <taxon>Bacillati</taxon>
        <taxon>Actinomycetota</taxon>
        <taxon>Actinomycetes</taxon>
        <taxon>Kitasatosporales</taxon>
        <taxon>Streptomycetaceae</taxon>
        <taxon>Streptomyces</taxon>
    </lineage>
</organism>
<evidence type="ECO:0000256" key="1">
    <source>
        <dbReference type="SAM" id="MobiDB-lite"/>
    </source>
</evidence>
<proteinExistence type="predicted"/>
<gene>
    <name evidence="2" type="ORF">GCM10010121_081830</name>
</gene>
<accession>A0A917LBY5</accession>
<feature type="compositionally biased region" description="Basic and acidic residues" evidence="1">
    <location>
        <begin position="92"/>
        <end position="101"/>
    </location>
</feature>
<dbReference type="AlphaFoldDB" id="A0A917LBY5"/>
<feature type="region of interest" description="Disordered" evidence="1">
    <location>
        <begin position="1"/>
        <end position="101"/>
    </location>
</feature>
<dbReference type="EMBL" id="BMQA01000058">
    <property type="protein sequence ID" value="GGJ58782.1"/>
    <property type="molecule type" value="Genomic_DNA"/>
</dbReference>
<name>A0A917LBY5_9ACTN</name>
<protein>
    <submittedName>
        <fullName evidence="2">Uncharacterized protein</fullName>
    </submittedName>
</protein>
<reference evidence="2" key="1">
    <citation type="journal article" date="2014" name="Int. J. Syst. Evol. Microbiol.">
        <title>Complete genome sequence of Corynebacterium casei LMG S-19264T (=DSM 44701T), isolated from a smear-ripened cheese.</title>
        <authorList>
            <consortium name="US DOE Joint Genome Institute (JGI-PGF)"/>
            <person name="Walter F."/>
            <person name="Albersmeier A."/>
            <person name="Kalinowski J."/>
            <person name="Ruckert C."/>
        </authorList>
    </citation>
    <scope>NUCLEOTIDE SEQUENCE</scope>
    <source>
        <strain evidence="2">JCM 3086</strain>
    </source>
</reference>